<proteinExistence type="predicted"/>
<dbReference type="KEGG" id="psuu:Psuf_008320"/>
<dbReference type="AlphaFoldDB" id="A0A6F8YBW3"/>
<name>A0A6F8YBW3_9ACTN</name>
<evidence type="ECO:0000256" key="1">
    <source>
        <dbReference type="ARBA" id="ARBA00037217"/>
    </source>
</evidence>
<reference evidence="5 6" key="1">
    <citation type="submission" date="2020-03" db="EMBL/GenBank/DDBJ databases">
        <title>Whole genome shotgun sequence of Phytohabitans suffuscus NBRC 105367.</title>
        <authorList>
            <person name="Komaki H."/>
            <person name="Tamura T."/>
        </authorList>
    </citation>
    <scope>NUCLEOTIDE SEQUENCE [LARGE SCALE GENOMIC DNA]</scope>
    <source>
        <strain evidence="5 6">NBRC 105367</strain>
    </source>
</reference>
<dbReference type="InterPro" id="IPR036188">
    <property type="entry name" value="FAD/NAD-bd_sf"/>
</dbReference>
<dbReference type="Gene3D" id="3.90.660.50">
    <property type="match status" value="1"/>
</dbReference>
<evidence type="ECO:0000256" key="3">
    <source>
        <dbReference type="ARBA" id="ARBA00040298"/>
    </source>
</evidence>
<dbReference type="SUPFAM" id="SSF51905">
    <property type="entry name" value="FAD/NAD(P)-binding domain"/>
    <property type="match status" value="1"/>
</dbReference>
<accession>A0A6F8YBW3</accession>
<reference evidence="5 6" key="2">
    <citation type="submission" date="2020-03" db="EMBL/GenBank/DDBJ databases">
        <authorList>
            <person name="Ichikawa N."/>
            <person name="Kimura A."/>
            <person name="Kitahashi Y."/>
            <person name="Uohara A."/>
        </authorList>
    </citation>
    <scope>NUCLEOTIDE SEQUENCE [LARGE SCALE GENOMIC DNA]</scope>
    <source>
        <strain evidence="5 6">NBRC 105367</strain>
    </source>
</reference>
<evidence type="ECO:0000256" key="2">
    <source>
        <dbReference type="ARBA" id="ARBA00038825"/>
    </source>
</evidence>
<evidence type="ECO:0000313" key="5">
    <source>
        <dbReference type="EMBL" id="BCB83519.1"/>
    </source>
</evidence>
<organism evidence="5 6">
    <name type="scientific">Phytohabitans suffuscus</name>
    <dbReference type="NCBI Taxonomy" id="624315"/>
    <lineage>
        <taxon>Bacteria</taxon>
        <taxon>Bacillati</taxon>
        <taxon>Actinomycetota</taxon>
        <taxon>Actinomycetes</taxon>
        <taxon>Micromonosporales</taxon>
        <taxon>Micromonosporaceae</taxon>
    </lineage>
</organism>
<comment type="function">
    <text evidence="1">Probable oxidoreductase that may play a role as regulator of mitochondrial function.</text>
</comment>
<dbReference type="Pfam" id="PF01593">
    <property type="entry name" value="Amino_oxidase"/>
    <property type="match status" value="1"/>
</dbReference>
<gene>
    <name evidence="5" type="ORF">Psuf_008320</name>
</gene>
<dbReference type="EMBL" id="AP022871">
    <property type="protein sequence ID" value="BCB83519.1"/>
    <property type="molecule type" value="Genomic_DNA"/>
</dbReference>
<dbReference type="PANTHER" id="PTHR10668">
    <property type="entry name" value="PHYTOENE DEHYDROGENASE"/>
    <property type="match status" value="1"/>
</dbReference>
<dbReference type="RefSeq" id="WP_173153954.1">
    <property type="nucleotide sequence ID" value="NZ_AP022871.1"/>
</dbReference>
<dbReference type="GO" id="GO:0016491">
    <property type="term" value="F:oxidoreductase activity"/>
    <property type="evidence" value="ECO:0007669"/>
    <property type="project" value="InterPro"/>
</dbReference>
<protein>
    <recommendedName>
        <fullName evidence="3">Pyridine nucleotide-disulfide oxidoreductase domain-containing protein 2</fullName>
    </recommendedName>
</protein>
<sequence length="490" mass="51757">MSHTDVDAVVVGSGPNGLAAALVLASAGLSVHVLEAAPTIGGGTRTQELTVPGYRHDVCSAVHPMAIASPFFRAFDLAGHGVRLRQPTVAYAHPLDGGRAGLAWRDLDRTAEGLGPDGPSWRRIFQPLVDGWEDLVDTVMSDFRTVPRRPANTVRLALRILAQASPVHRLRFRHDVAPALLAGVAAHAIAPLRGVASNGVGLVLATLAHAVGWPIPVGGSQQITNAMADELRRRGGTITTSHPVDSLDELPRARAVLLDVSPAGLLRLAGDRLPGWYRRALSTYRYGSAACKVDFALSGPVPWAAEGCDLAGTLHLVGSRAEAAHAEAAVASGRHAERPYVLAVQPGVVDDSRAPAGRQVLWAYAHVPNGSSRDVSGQIKDQVERFAPGFRDLILAEHVITADRQHQHNRNYVGGDIAGGATSAWHLVARPLPRWDPYAVPLEGVFLCSASTPPGQAVHGMCGVHAAKRAIRKRFGITGDPLRLVAATAG</sequence>
<evidence type="ECO:0000259" key="4">
    <source>
        <dbReference type="Pfam" id="PF01593"/>
    </source>
</evidence>
<comment type="subunit">
    <text evidence="2">Interacts with COX5B; this interaction may contribute to localize PYROXD2 to the inner face of the inner mitochondrial membrane.</text>
</comment>
<feature type="domain" description="Amine oxidase" evidence="4">
    <location>
        <begin position="17"/>
        <end position="460"/>
    </location>
</feature>
<keyword evidence="6" id="KW-1185">Reference proteome</keyword>
<dbReference type="PANTHER" id="PTHR10668:SF105">
    <property type="entry name" value="DEHYDROGENASE-RELATED"/>
    <property type="match status" value="1"/>
</dbReference>
<dbReference type="Gene3D" id="3.50.50.60">
    <property type="entry name" value="FAD/NAD(P)-binding domain"/>
    <property type="match status" value="2"/>
</dbReference>
<dbReference type="Proteomes" id="UP000503011">
    <property type="component" value="Chromosome"/>
</dbReference>
<evidence type="ECO:0000313" key="6">
    <source>
        <dbReference type="Proteomes" id="UP000503011"/>
    </source>
</evidence>
<dbReference type="InterPro" id="IPR002937">
    <property type="entry name" value="Amino_oxidase"/>
</dbReference>